<gene>
    <name evidence="2" type="ORF">SAMN04490194_3419</name>
</gene>
<dbReference type="PANTHER" id="PTHR11895:SF170">
    <property type="entry name" value="AMIDASE"/>
    <property type="match status" value="1"/>
</dbReference>
<dbReference type="RefSeq" id="WP_084320141.1">
    <property type="nucleotide sequence ID" value="NZ_FNTY01000002.1"/>
</dbReference>
<dbReference type="EMBL" id="FNTY01000002">
    <property type="protein sequence ID" value="SEE67200.1"/>
    <property type="molecule type" value="Genomic_DNA"/>
</dbReference>
<dbReference type="NCBIfam" id="NF005565">
    <property type="entry name" value="PRK07235.1"/>
    <property type="match status" value="1"/>
</dbReference>
<evidence type="ECO:0000313" key="2">
    <source>
        <dbReference type="EMBL" id="SEE67200.1"/>
    </source>
</evidence>
<evidence type="ECO:0000259" key="1">
    <source>
        <dbReference type="Pfam" id="PF01425"/>
    </source>
</evidence>
<accession>A0A1H5KR68</accession>
<dbReference type="Pfam" id="PF01425">
    <property type="entry name" value="Amidase"/>
    <property type="match status" value="1"/>
</dbReference>
<dbReference type="Gene3D" id="1.10.20.60">
    <property type="entry name" value="Glu-tRNAGln amidotransferase C subunit, N-terminal domain"/>
    <property type="match status" value="1"/>
</dbReference>
<dbReference type="PROSITE" id="PS00571">
    <property type="entry name" value="AMIDASES"/>
    <property type="match status" value="1"/>
</dbReference>
<dbReference type="AlphaFoldDB" id="A0A1H5KR68"/>
<dbReference type="InterPro" id="IPR036928">
    <property type="entry name" value="AS_sf"/>
</dbReference>
<organism evidence="2 3">
    <name type="scientific">Pseudomonas migulae</name>
    <dbReference type="NCBI Taxonomy" id="78543"/>
    <lineage>
        <taxon>Bacteria</taxon>
        <taxon>Pseudomonadati</taxon>
        <taxon>Pseudomonadota</taxon>
        <taxon>Gammaproteobacteria</taxon>
        <taxon>Pseudomonadales</taxon>
        <taxon>Pseudomonadaceae</taxon>
        <taxon>Pseudomonas</taxon>
    </lineage>
</organism>
<sequence>MSIIRPDTDELEAVANSLGIHLTARQLEDYQSVLQANFDAYDVLDQQADFLPQVSYPRSVGHVPSAAQNLLGAWQCQAHIQGNSEGPLSGRTVVIKDNIAVAGLPMLNGSFTLDGYRPEVDATVVTRLLDAGASVAGKAVCEALCFSGGSHTSASGPVHNPLRPGYSAGGSSSGCAALVAAGEVDLAVGSDQGGSVRIPASFCGVYGMKPTHGLVPYTGAMPIESTLDHLGPITRSVQDNALMLEVLAGVDGLDPRQLAGTTTARYTEGLSRGIAGLKIAVLREGFGHANSETDVDQAVRQAGEVFRAQGAVVEEVSIPMHLLGPAIWLAIAAEGATQQLMHGNSHGFNWRGLYLTDMMEHHASWRNRADDLPDTVKTTMILGEYLTRKYHGSYYGKAQNLGRKLRLAYDEILTRHDLLLMPTLPLKATPLPPADASLADYLGRSFEMLANTCGFDVTGHPAMSLPCAMSDGLPIGLQLVGKHFAEADLYRAAYAFEQNSDWKVR</sequence>
<name>A0A1H5KR68_9PSED</name>
<dbReference type="InterPro" id="IPR000120">
    <property type="entry name" value="Amidase"/>
</dbReference>
<dbReference type="Proteomes" id="UP000198985">
    <property type="component" value="Unassembled WGS sequence"/>
</dbReference>
<feature type="domain" description="Amidase" evidence="1">
    <location>
        <begin position="72"/>
        <end position="489"/>
    </location>
</feature>
<dbReference type="PANTHER" id="PTHR11895">
    <property type="entry name" value="TRANSAMIDASE"/>
    <property type="match status" value="1"/>
</dbReference>
<dbReference type="GO" id="GO:0003824">
    <property type="term" value="F:catalytic activity"/>
    <property type="evidence" value="ECO:0007669"/>
    <property type="project" value="InterPro"/>
</dbReference>
<evidence type="ECO:0000313" key="3">
    <source>
        <dbReference type="Proteomes" id="UP000198985"/>
    </source>
</evidence>
<dbReference type="SUPFAM" id="SSF75304">
    <property type="entry name" value="Amidase signature (AS) enzymes"/>
    <property type="match status" value="1"/>
</dbReference>
<dbReference type="InterPro" id="IPR023631">
    <property type="entry name" value="Amidase_dom"/>
</dbReference>
<protein>
    <submittedName>
        <fullName evidence="2">Amidase</fullName>
    </submittedName>
</protein>
<dbReference type="InterPro" id="IPR020556">
    <property type="entry name" value="Amidase_CS"/>
</dbReference>
<proteinExistence type="predicted"/>
<dbReference type="Gene3D" id="3.90.1300.10">
    <property type="entry name" value="Amidase signature (AS) domain"/>
    <property type="match status" value="1"/>
</dbReference>
<reference evidence="2 3" key="1">
    <citation type="submission" date="2016-10" db="EMBL/GenBank/DDBJ databases">
        <authorList>
            <person name="de Groot N.N."/>
        </authorList>
    </citation>
    <scope>NUCLEOTIDE SEQUENCE [LARGE SCALE GENOMIC DNA]</scope>
    <source>
        <strain evidence="2 3">BS3662</strain>
    </source>
</reference>